<dbReference type="PANTHER" id="PTHR42887">
    <property type="entry name" value="OS12G0638800 PROTEIN"/>
    <property type="match status" value="1"/>
</dbReference>
<name>A0A371YRR5_9GAMM</name>
<evidence type="ECO:0000256" key="2">
    <source>
        <dbReference type="ARBA" id="ARBA00022630"/>
    </source>
</evidence>
<dbReference type="Gene3D" id="3.50.50.60">
    <property type="entry name" value="FAD/NAD(P)-binding domain"/>
    <property type="match status" value="1"/>
</dbReference>
<comment type="caution">
    <text evidence="7">The sequence shown here is derived from an EMBL/GenBank/DDBJ whole genome shotgun (WGS) entry which is preliminary data.</text>
</comment>
<feature type="domain" description="RsdA/BaiN/AoA(So)-like insert" evidence="5">
    <location>
        <begin position="193"/>
        <end position="342"/>
    </location>
</feature>
<evidence type="ECO:0000313" key="6">
    <source>
        <dbReference type="EMBL" id="MFC2997010.1"/>
    </source>
</evidence>
<reference evidence="6" key="1">
    <citation type="journal article" date="2014" name="Int. J. Syst. Evol. Microbiol.">
        <title>Complete genome of a new Firmicutes species belonging to the dominant human colonic microbiota ('Ruminococcus bicirculans') reveals two chromosomes and a selective capacity to utilize plant glucans.</title>
        <authorList>
            <consortium name="NISC Comparative Sequencing Program"/>
            <person name="Wegmann U."/>
            <person name="Louis P."/>
            <person name="Goesmann A."/>
            <person name="Henrissat B."/>
            <person name="Duncan S.H."/>
            <person name="Flint H.J."/>
        </authorList>
    </citation>
    <scope>NUCLEOTIDE SEQUENCE</scope>
    <source>
        <strain evidence="6">KCTC 62575</strain>
    </source>
</reference>
<evidence type="ECO:0000313" key="9">
    <source>
        <dbReference type="Proteomes" id="UP001595455"/>
    </source>
</evidence>
<dbReference type="Pfam" id="PF22780">
    <property type="entry name" value="HI0933_like_1st"/>
    <property type="match status" value="1"/>
</dbReference>
<dbReference type="NCBIfam" id="TIGR03862">
    <property type="entry name" value="flavo_PP4765"/>
    <property type="match status" value="1"/>
</dbReference>
<dbReference type="InterPro" id="IPR057661">
    <property type="entry name" value="RsdA/BaiN/AoA(So)_Rossmann"/>
</dbReference>
<evidence type="ECO:0000259" key="5">
    <source>
        <dbReference type="Pfam" id="PF22780"/>
    </source>
</evidence>
<evidence type="ECO:0000256" key="3">
    <source>
        <dbReference type="ARBA" id="ARBA00022827"/>
    </source>
</evidence>
<dbReference type="SUPFAM" id="SSF51905">
    <property type="entry name" value="FAD/NAD(P)-binding domain"/>
    <property type="match status" value="1"/>
</dbReference>
<dbReference type="NCBIfam" id="TIGR00275">
    <property type="entry name" value="aminoacetone oxidase family FAD-binding enzyme"/>
    <property type="match status" value="1"/>
</dbReference>
<sequence length="404" mass="44907">MPVKKIAIVGAGPAGLMAAEVLSQHSSDHFEIHVFEQKPSAARKFLMAGKTGLNISHAEPFEQFIQRYDQVEWLKSWVKTWDATWIQNWMQGLGIASYVGSSGRIFPIEMKAAPLLRAWLKRLAEQGVKFHYRHQVLDLKNQSLSVQDLKSDQIIQHNFDAIILACGAVSWAQLGSDGAWQKWLDANAIEPFQPSNAGVERAWSSYMQDVFGQPLKRVDAWVASSAKTQGDIVITHYGLESGLIYKQSRALRALQKQGQALTLHLDLLPDLSLVQLTQKLQPSKKQSMSNLWRKAGLDTAKANLVREIVDKILWNQPEQLAAKIKHLSISLTGFRPIDEAISCAGGVRKTVLNEHLQLSSNPYVFCCGEMLDWDAPTGGYLLTACFATGRAAAEGVIHSLMHTN</sequence>
<dbReference type="Proteomes" id="UP001595455">
    <property type="component" value="Unassembled WGS sequence"/>
</dbReference>
<evidence type="ECO:0000259" key="4">
    <source>
        <dbReference type="Pfam" id="PF03486"/>
    </source>
</evidence>
<dbReference type="EMBL" id="PYIX02000008">
    <property type="protein sequence ID" value="RFC84176.1"/>
    <property type="molecule type" value="Genomic_DNA"/>
</dbReference>
<keyword evidence="9" id="KW-1185">Reference proteome</keyword>
<dbReference type="InterPro" id="IPR022460">
    <property type="entry name" value="Flavoprotein_PP4765"/>
</dbReference>
<evidence type="ECO:0000313" key="8">
    <source>
        <dbReference type="Proteomes" id="UP000240957"/>
    </source>
</evidence>
<dbReference type="RefSeq" id="WP_107007533.1">
    <property type="nucleotide sequence ID" value="NZ_JBHRSF010000102.1"/>
</dbReference>
<keyword evidence="2" id="KW-0285">Flavoprotein</keyword>
<dbReference type="Proteomes" id="UP000240957">
    <property type="component" value="Unassembled WGS sequence"/>
</dbReference>
<evidence type="ECO:0000256" key="1">
    <source>
        <dbReference type="ARBA" id="ARBA00001974"/>
    </source>
</evidence>
<dbReference type="PANTHER" id="PTHR42887:SF1">
    <property type="entry name" value="BLR3961 PROTEIN"/>
    <property type="match status" value="1"/>
</dbReference>
<dbReference type="Pfam" id="PF03486">
    <property type="entry name" value="HI0933_like"/>
    <property type="match status" value="1"/>
</dbReference>
<reference evidence="6" key="4">
    <citation type="submission" date="2024-09" db="EMBL/GenBank/DDBJ databases">
        <authorList>
            <person name="Sun Q."/>
            <person name="Mori K."/>
        </authorList>
    </citation>
    <scope>NUCLEOTIDE SEQUENCE</scope>
    <source>
        <strain evidence="6">KCTC 62575</strain>
    </source>
</reference>
<organism evidence="7 8">
    <name type="scientific">Acinetobacter sichuanensis</name>
    <dbReference type="NCBI Taxonomy" id="2136183"/>
    <lineage>
        <taxon>Bacteria</taxon>
        <taxon>Pseudomonadati</taxon>
        <taxon>Pseudomonadota</taxon>
        <taxon>Gammaproteobacteria</taxon>
        <taxon>Moraxellales</taxon>
        <taxon>Moraxellaceae</taxon>
        <taxon>Acinetobacter</taxon>
    </lineage>
</organism>
<accession>A0A371YRR5</accession>
<feature type="domain" description="RsdA/BaiN/AoA(So)-like Rossmann fold-like" evidence="4">
    <location>
        <begin position="5"/>
        <end position="394"/>
    </location>
</feature>
<evidence type="ECO:0000313" key="7">
    <source>
        <dbReference type="EMBL" id="RFC84176.1"/>
    </source>
</evidence>
<dbReference type="SUPFAM" id="SSF160996">
    <property type="entry name" value="HI0933 insert domain-like"/>
    <property type="match status" value="1"/>
</dbReference>
<protein>
    <submittedName>
        <fullName evidence="7">TIGR03862 family flavoprotein</fullName>
    </submittedName>
</protein>
<dbReference type="Gene3D" id="1.10.8.260">
    <property type="entry name" value="HI0933 insert domain-like"/>
    <property type="match status" value="1"/>
</dbReference>
<reference evidence="7 8" key="2">
    <citation type="submission" date="2018-08" db="EMBL/GenBank/DDBJ databases">
        <title>The draft genome of Acinetobacter sichuanensis strain WCHAc060041.</title>
        <authorList>
            <person name="Qin J."/>
            <person name="Feng Y."/>
            <person name="Zong Z."/>
        </authorList>
    </citation>
    <scope>NUCLEOTIDE SEQUENCE [LARGE SCALE GENOMIC DNA]</scope>
    <source>
        <strain evidence="7 8">WCHAc060041</strain>
    </source>
</reference>
<comment type="cofactor">
    <cofactor evidence="1">
        <name>FAD</name>
        <dbReference type="ChEBI" id="CHEBI:57692"/>
    </cofactor>
</comment>
<dbReference type="Gene3D" id="2.40.30.10">
    <property type="entry name" value="Translation factors"/>
    <property type="match status" value="1"/>
</dbReference>
<proteinExistence type="predicted"/>
<dbReference type="AlphaFoldDB" id="A0A371YRR5"/>
<dbReference type="InterPro" id="IPR004792">
    <property type="entry name" value="BaiN-like"/>
</dbReference>
<gene>
    <name evidence="6" type="ORF">ACFODO_17490</name>
    <name evidence="7" type="ORF">C9E89_006950</name>
</gene>
<dbReference type="InterPro" id="IPR023166">
    <property type="entry name" value="BaiN-like_dom_sf"/>
</dbReference>
<dbReference type="InterPro" id="IPR036188">
    <property type="entry name" value="FAD/NAD-bd_sf"/>
</dbReference>
<keyword evidence="3" id="KW-0274">FAD</keyword>
<reference evidence="9" key="3">
    <citation type="journal article" date="2019" name="Int. J. Syst. Evol. Microbiol.">
        <title>The Global Catalogue of Microorganisms (GCM) 10K type strain sequencing project: providing services to taxonomists for standard genome sequencing and annotation.</title>
        <authorList>
            <consortium name="The Broad Institute Genomics Platform"/>
            <consortium name="The Broad Institute Genome Sequencing Center for Infectious Disease"/>
            <person name="Wu L."/>
            <person name="Ma J."/>
        </authorList>
    </citation>
    <scope>NUCLEOTIDE SEQUENCE [LARGE SCALE GENOMIC DNA]</scope>
    <source>
        <strain evidence="9">KCTC 62575</strain>
    </source>
</reference>
<dbReference type="EMBL" id="JBHRSF010000102">
    <property type="protein sequence ID" value="MFC2997010.1"/>
    <property type="molecule type" value="Genomic_DNA"/>
</dbReference>
<dbReference type="OrthoDB" id="5288829at2"/>
<dbReference type="InterPro" id="IPR055178">
    <property type="entry name" value="RsdA/BaiN/AoA(So)-like_dom"/>
</dbReference>